<dbReference type="AlphaFoldDB" id="A0A6C2CBY0"/>
<feature type="transmembrane region" description="Helical" evidence="1">
    <location>
        <begin position="78"/>
        <end position="96"/>
    </location>
</feature>
<dbReference type="EMBL" id="SDGZ01000004">
    <property type="protein sequence ID" value="TYC50873.1"/>
    <property type="molecule type" value="Genomic_DNA"/>
</dbReference>
<comment type="caution">
    <text evidence="2">The sequence shown here is derived from an EMBL/GenBank/DDBJ whole genome shotgun (WGS) entry which is preliminary data.</text>
</comment>
<protein>
    <submittedName>
        <fullName evidence="2">Uncharacterized protein</fullName>
    </submittedName>
</protein>
<dbReference type="RefSeq" id="WP_148621783.1">
    <property type="nucleotide sequence ID" value="NZ_SDGZ01000004.1"/>
</dbReference>
<keyword evidence="1" id="KW-0812">Transmembrane</keyword>
<reference evidence="2 3" key="1">
    <citation type="submission" date="2019-01" db="EMBL/GenBank/DDBJ databases">
        <title>Weissella sp. nov., a novel lactic acid bacterium isolated from animal feces.</title>
        <authorList>
            <person name="Wang L.-T."/>
        </authorList>
    </citation>
    <scope>NUCLEOTIDE SEQUENCE [LARGE SCALE GENOMIC DNA]</scope>
    <source>
        <strain evidence="2 3">8H-2</strain>
    </source>
</reference>
<keyword evidence="1" id="KW-1133">Transmembrane helix</keyword>
<keyword evidence="3" id="KW-1185">Reference proteome</keyword>
<organism evidence="2 3">
    <name type="scientific">Weissella muntiaci</name>
    <dbReference type="NCBI Taxonomy" id="2508881"/>
    <lineage>
        <taxon>Bacteria</taxon>
        <taxon>Bacillati</taxon>
        <taxon>Bacillota</taxon>
        <taxon>Bacilli</taxon>
        <taxon>Lactobacillales</taxon>
        <taxon>Lactobacillaceae</taxon>
        <taxon>Weissella</taxon>
    </lineage>
</organism>
<proteinExistence type="predicted"/>
<sequence>MEMQKDFNLKEFILGLLIFFGDPLVIMLMWNWFMTKFGLISVSYFLAFGFAMFFNYMIMKPRDADYKVTDVYEHQTKVLASMIVTLALAFVIHLFVG</sequence>
<dbReference type="Proteomes" id="UP000371977">
    <property type="component" value="Unassembled WGS sequence"/>
</dbReference>
<gene>
    <name evidence="2" type="ORF">ESZ50_01260</name>
</gene>
<name>A0A6C2CBY0_9LACO</name>
<feature type="transmembrane region" description="Helical" evidence="1">
    <location>
        <begin position="12"/>
        <end position="33"/>
    </location>
</feature>
<feature type="transmembrane region" description="Helical" evidence="1">
    <location>
        <begin position="39"/>
        <end position="58"/>
    </location>
</feature>
<evidence type="ECO:0000256" key="1">
    <source>
        <dbReference type="SAM" id="Phobius"/>
    </source>
</evidence>
<evidence type="ECO:0000313" key="3">
    <source>
        <dbReference type="Proteomes" id="UP000371977"/>
    </source>
</evidence>
<dbReference type="OrthoDB" id="2152136at2"/>
<evidence type="ECO:0000313" key="2">
    <source>
        <dbReference type="EMBL" id="TYC50873.1"/>
    </source>
</evidence>
<accession>A0A6C2CBY0</accession>
<keyword evidence="1" id="KW-0472">Membrane</keyword>